<feature type="region of interest" description="Disordered" evidence="1">
    <location>
        <begin position="1"/>
        <end position="20"/>
    </location>
</feature>
<evidence type="ECO:0000313" key="4">
    <source>
        <dbReference type="Proteomes" id="UP000638043"/>
    </source>
</evidence>
<reference evidence="4" key="1">
    <citation type="journal article" date="2019" name="Int. J. Syst. Evol. Microbiol.">
        <title>The Global Catalogue of Microorganisms (GCM) 10K type strain sequencing project: providing services to taxonomists for standard genome sequencing and annotation.</title>
        <authorList>
            <consortium name="The Broad Institute Genomics Platform"/>
            <consortium name="The Broad Institute Genome Sequencing Center for Infectious Disease"/>
            <person name="Wu L."/>
            <person name="Ma J."/>
        </authorList>
    </citation>
    <scope>NUCLEOTIDE SEQUENCE [LARGE SCALE GENOMIC DNA]</scope>
    <source>
        <strain evidence="4">CGMCC 4.7181</strain>
    </source>
</reference>
<accession>A0ABQ2MZ53</accession>
<dbReference type="EMBL" id="BMMQ01000003">
    <property type="protein sequence ID" value="GGO62559.1"/>
    <property type="molecule type" value="Genomic_DNA"/>
</dbReference>
<dbReference type="RefSeq" id="WP_188700572.1">
    <property type="nucleotide sequence ID" value="NZ_BMMQ01000003.1"/>
</dbReference>
<feature type="transmembrane region" description="Helical" evidence="2">
    <location>
        <begin position="30"/>
        <end position="52"/>
    </location>
</feature>
<keyword evidence="2" id="KW-0472">Membrane</keyword>
<keyword evidence="2" id="KW-1133">Transmembrane helix</keyword>
<proteinExistence type="predicted"/>
<evidence type="ECO:0000313" key="3">
    <source>
        <dbReference type="EMBL" id="GGO62559.1"/>
    </source>
</evidence>
<keyword evidence="2" id="KW-0812">Transmembrane</keyword>
<feature type="transmembrane region" description="Helical" evidence="2">
    <location>
        <begin position="98"/>
        <end position="119"/>
    </location>
</feature>
<feature type="transmembrane region" description="Helical" evidence="2">
    <location>
        <begin position="153"/>
        <end position="174"/>
    </location>
</feature>
<comment type="caution">
    <text evidence="3">The sequence shown here is derived from an EMBL/GenBank/DDBJ whole genome shotgun (WGS) entry which is preliminary data.</text>
</comment>
<organism evidence="3 4">
    <name type="scientific">Microbacterium nanhaiense</name>
    <dbReference type="NCBI Taxonomy" id="1301026"/>
    <lineage>
        <taxon>Bacteria</taxon>
        <taxon>Bacillati</taxon>
        <taxon>Actinomycetota</taxon>
        <taxon>Actinomycetes</taxon>
        <taxon>Micrococcales</taxon>
        <taxon>Microbacteriaceae</taxon>
        <taxon>Microbacterium</taxon>
    </lineage>
</organism>
<evidence type="ECO:0000256" key="2">
    <source>
        <dbReference type="SAM" id="Phobius"/>
    </source>
</evidence>
<dbReference type="Proteomes" id="UP000638043">
    <property type="component" value="Unassembled WGS sequence"/>
</dbReference>
<sequence length="227" mass="23116">MSHDRGLGGSPPVSACPKSSQRVRAARAAFLRRGAASSVVTTMLAAISHTVGGGPAPAPTIVLGMIVLLIAPSALLLQAPAPRIRGSAPVALRRIGGLARIVLTTIVAQAAFHSAFSALGSPIEGGPVVGGHHHAALPESVVAHAHPAGPGMLASHAIAALVTIAILAYGESVIRRGADWIRRAARVAAPLAPLPLFPRLLAPARRRIRAVDAWVPPVGLRGPPVFS</sequence>
<evidence type="ECO:0000256" key="1">
    <source>
        <dbReference type="SAM" id="MobiDB-lite"/>
    </source>
</evidence>
<protein>
    <submittedName>
        <fullName evidence="3">Uncharacterized protein</fullName>
    </submittedName>
</protein>
<keyword evidence="4" id="KW-1185">Reference proteome</keyword>
<name>A0ABQ2MZ53_9MICO</name>
<feature type="transmembrane region" description="Helical" evidence="2">
    <location>
        <begin position="58"/>
        <end position="77"/>
    </location>
</feature>
<gene>
    <name evidence="3" type="ORF">GCM10010910_12940</name>
</gene>